<keyword evidence="2" id="KW-1185">Reference proteome</keyword>
<gene>
    <name evidence="1" type="ORF">HAX54_005938</name>
</gene>
<sequence length="123" mass="14378">MGMIGTLCWYPGMWPSWDDKTFIWGKAKSSRARRANWTTQGCGLYREHDNKTLVVVKKVFGNRPNVLRDWLKAVEEIRWNGVASVGSIEDDSHGFRWNSFVFERKKCWNSSKENEDCGEGWRT</sequence>
<dbReference type="EMBL" id="JACEIK010001298">
    <property type="protein sequence ID" value="MCD7468126.1"/>
    <property type="molecule type" value="Genomic_DNA"/>
</dbReference>
<evidence type="ECO:0000313" key="1">
    <source>
        <dbReference type="EMBL" id="MCD7468126.1"/>
    </source>
</evidence>
<organism evidence="1 2">
    <name type="scientific">Datura stramonium</name>
    <name type="common">Jimsonweed</name>
    <name type="synonym">Common thornapple</name>
    <dbReference type="NCBI Taxonomy" id="4076"/>
    <lineage>
        <taxon>Eukaryota</taxon>
        <taxon>Viridiplantae</taxon>
        <taxon>Streptophyta</taxon>
        <taxon>Embryophyta</taxon>
        <taxon>Tracheophyta</taxon>
        <taxon>Spermatophyta</taxon>
        <taxon>Magnoliopsida</taxon>
        <taxon>eudicotyledons</taxon>
        <taxon>Gunneridae</taxon>
        <taxon>Pentapetalae</taxon>
        <taxon>asterids</taxon>
        <taxon>lamiids</taxon>
        <taxon>Solanales</taxon>
        <taxon>Solanaceae</taxon>
        <taxon>Solanoideae</taxon>
        <taxon>Datureae</taxon>
        <taxon>Datura</taxon>
    </lineage>
</organism>
<accession>A0ABS8TAV4</accession>
<reference evidence="1 2" key="1">
    <citation type="journal article" date="2021" name="BMC Genomics">
        <title>Datura genome reveals duplications of psychoactive alkaloid biosynthetic genes and high mutation rate following tissue culture.</title>
        <authorList>
            <person name="Rajewski A."/>
            <person name="Carter-House D."/>
            <person name="Stajich J."/>
            <person name="Litt A."/>
        </authorList>
    </citation>
    <scope>NUCLEOTIDE SEQUENCE [LARGE SCALE GENOMIC DNA]</scope>
    <source>
        <strain evidence="1">AR-01</strain>
    </source>
</reference>
<evidence type="ECO:0000313" key="2">
    <source>
        <dbReference type="Proteomes" id="UP000823775"/>
    </source>
</evidence>
<name>A0ABS8TAV4_DATST</name>
<proteinExistence type="predicted"/>
<protein>
    <submittedName>
        <fullName evidence="1">Uncharacterized protein</fullName>
    </submittedName>
</protein>
<comment type="caution">
    <text evidence="1">The sequence shown here is derived from an EMBL/GenBank/DDBJ whole genome shotgun (WGS) entry which is preliminary data.</text>
</comment>
<dbReference type="Proteomes" id="UP000823775">
    <property type="component" value="Unassembled WGS sequence"/>
</dbReference>